<feature type="compositionally biased region" description="Low complexity" evidence="3">
    <location>
        <begin position="1092"/>
        <end position="1109"/>
    </location>
</feature>
<feature type="region of interest" description="Disordered" evidence="3">
    <location>
        <begin position="281"/>
        <end position="341"/>
    </location>
</feature>
<comment type="caution">
    <text evidence="4">The sequence shown here is derived from an EMBL/GenBank/DDBJ whole genome shotgun (WGS) entry which is preliminary data.</text>
</comment>
<keyword evidence="2" id="KW-0677">Repeat</keyword>
<dbReference type="InterPro" id="IPR015915">
    <property type="entry name" value="Kelch-typ_b-propeller"/>
</dbReference>
<feature type="region of interest" description="Disordered" evidence="3">
    <location>
        <begin position="757"/>
        <end position="787"/>
    </location>
</feature>
<feature type="compositionally biased region" description="Low complexity" evidence="3">
    <location>
        <begin position="281"/>
        <end position="304"/>
    </location>
</feature>
<feature type="compositionally biased region" description="Polar residues" evidence="3">
    <location>
        <begin position="773"/>
        <end position="784"/>
    </location>
</feature>
<dbReference type="Pfam" id="PF24681">
    <property type="entry name" value="Kelch_KLHDC2_KLHL20_DRC7"/>
    <property type="match status" value="1"/>
</dbReference>
<evidence type="ECO:0000256" key="2">
    <source>
        <dbReference type="ARBA" id="ARBA00022737"/>
    </source>
</evidence>
<name>A0A0N0P7M2_LEPSE</name>
<feature type="compositionally biased region" description="Polar residues" evidence="3">
    <location>
        <begin position="168"/>
        <end position="179"/>
    </location>
</feature>
<dbReference type="Proteomes" id="UP000038009">
    <property type="component" value="Unassembled WGS sequence"/>
</dbReference>
<dbReference type="AlphaFoldDB" id="A0A0N0P7M2"/>
<feature type="compositionally biased region" description="Pro residues" evidence="3">
    <location>
        <begin position="1025"/>
        <end position="1036"/>
    </location>
</feature>
<dbReference type="VEuPathDB" id="TriTrypDB:Lsey_0036_0300"/>
<evidence type="ECO:0000313" key="4">
    <source>
        <dbReference type="EMBL" id="KPI88936.1"/>
    </source>
</evidence>
<dbReference type="EMBL" id="LJSK01000036">
    <property type="protein sequence ID" value="KPI88936.1"/>
    <property type="molecule type" value="Genomic_DNA"/>
</dbReference>
<keyword evidence="5" id="KW-1185">Reference proteome</keyword>
<protein>
    <submittedName>
        <fullName evidence="4">Putative Kelch-domain protein</fullName>
    </submittedName>
</protein>
<dbReference type="OrthoDB" id="266141at2759"/>
<feature type="region of interest" description="Disordered" evidence="3">
    <location>
        <begin position="1085"/>
        <end position="1109"/>
    </location>
</feature>
<gene>
    <name evidence="4" type="ORF">ABL78_1981</name>
</gene>
<dbReference type="PANTHER" id="PTHR46093">
    <property type="entry name" value="ACYL-COA-BINDING DOMAIN-CONTAINING PROTEIN 5"/>
    <property type="match status" value="1"/>
</dbReference>
<sequence length="1146" mass="122455">MHRFNARQASTTFADEPTTTLTSKNQTHYASESVIHGGNSSTTVECLDNVSAQQTISLISGPDGIQKLRTVTVKHGNSSGHGGQEVTKGCRSCIDNSSKEQKCEYFLKQKCPLCVAWVKIAGDAPSTMATFEEHAANSLRSSNPITNFQSMLSRGSLTENGDRRDNTLSRPTRAVSTASRARNAMWREDVYGARSDVDSNEKGQIGAGAEGDEECVMPPPRFGHTAVLYKGCQIIIFGGKANNEHYYNDVYAYEVERRRWAMLQAEYTEEVAAAGAPAIATTTRGTEASTSVSSPSPSRFSPESWGHSAVQEQHSYDHQQNCSHRGPSGEGSVQGGGNTEVSAPCTTVLTTDHASRPHGRVGHAAALYRGTMYILSGERQGKYFDDMWALDIPSLTWSKECGLPFSPRKGHTMHLLPAECTATRAREDMLVVFGGLVKASRLHPRPADPELPARNAGELDMMCAPTSETLLYYPVQRRWCHLKTCGDTPTPRFYHVSQLVTGTSLLLLFGGRTVSPAPASATMAAGDGSFMNDLRILDVSTGMWREIRDATGDVPSPRMCAASVFVNGNFAVFAGGGDGYCQNAYEYQLGANRWRRLTPNDQPACSRPTVIYAKDRLVFFGGFAPRIGVMNCTMELCLAPLSLTNQCLLWWNRCAFEKHVRTCTQNRMLEEAKVAAMAAMARCRKANGCCGKQITLSRNLANPGCSPLPTPRQLTVDRATRRPVPFPSRFYDNTTSWNAWPASQGGGGACDVPHGSLSPSYAPSSPEKCSPLSGASQSTPSWQDAANANSNAGNGGLYCASSVFDSLSYHGSPAAAAAVPGTAAAATMRPSSVFPSRPNIATLSHVGSQPSTMSHTASVTPPSYASPRSLTTGGQVQSGGPQDSRCWNATHHISSVNTSIMAPAGGVQQSMMAVRTWTDSVQRNSAPSRASGASSIFSNSVSAATRISMAAPVESTHNSNPLTSVRASPREPAESGCCIVNCIRRINGFAATSPLRFYTSQRPPAVRRTGSSGGGGGPVLAGDYSPPPMNSHPSPRPLRINTNAQSPPSPQAAEMSDCPSSPLTVYCTAVTASCALLSPLAQQRHSSAHLTRSASSRGSSMRSVHSASSEEVPLSHVKLLMQRLEGPHGPFLLRAMAAEVQKQGCD</sequence>
<dbReference type="OMA" id="FSPRKGH"/>
<feature type="region of interest" description="Disordered" evidence="3">
    <location>
        <begin position="154"/>
        <end position="179"/>
    </location>
</feature>
<accession>A0A0N0P7M2</accession>
<organism evidence="4 5">
    <name type="scientific">Leptomonas seymouri</name>
    <dbReference type="NCBI Taxonomy" id="5684"/>
    <lineage>
        <taxon>Eukaryota</taxon>
        <taxon>Discoba</taxon>
        <taxon>Euglenozoa</taxon>
        <taxon>Kinetoplastea</taxon>
        <taxon>Metakinetoplastina</taxon>
        <taxon>Trypanosomatida</taxon>
        <taxon>Trypanosomatidae</taxon>
        <taxon>Leishmaniinae</taxon>
        <taxon>Leptomonas</taxon>
    </lineage>
</organism>
<feature type="compositionally biased region" description="Polar residues" evidence="3">
    <location>
        <begin position="310"/>
        <end position="323"/>
    </location>
</feature>
<evidence type="ECO:0000313" key="5">
    <source>
        <dbReference type="Proteomes" id="UP000038009"/>
    </source>
</evidence>
<feature type="region of interest" description="Disordered" evidence="3">
    <location>
        <begin position="1000"/>
        <end position="1057"/>
    </location>
</feature>
<evidence type="ECO:0000256" key="3">
    <source>
        <dbReference type="SAM" id="MobiDB-lite"/>
    </source>
</evidence>
<dbReference type="Gene3D" id="2.120.10.80">
    <property type="entry name" value="Kelch-type beta propeller"/>
    <property type="match status" value="3"/>
</dbReference>
<feature type="compositionally biased region" description="Polar residues" evidence="3">
    <location>
        <begin position="7"/>
        <end position="25"/>
    </location>
</feature>
<evidence type="ECO:0000256" key="1">
    <source>
        <dbReference type="ARBA" id="ARBA00022441"/>
    </source>
</evidence>
<proteinExistence type="predicted"/>
<feature type="region of interest" description="Disordered" evidence="3">
    <location>
        <begin position="1"/>
        <end position="25"/>
    </location>
</feature>
<reference evidence="4 5" key="1">
    <citation type="journal article" date="2015" name="PLoS Pathog.">
        <title>Leptomonas seymouri: Adaptations to the Dixenous Life Cycle Analyzed by Genome Sequencing, Transcriptome Profiling and Co-infection with Leishmania donovani.</title>
        <authorList>
            <person name="Kraeva N."/>
            <person name="Butenko A."/>
            <person name="Hlavacova J."/>
            <person name="Kostygov A."/>
            <person name="Myskova J."/>
            <person name="Grybchuk D."/>
            <person name="Lestinova T."/>
            <person name="Votypka J."/>
            <person name="Volf P."/>
            <person name="Opperdoes F."/>
            <person name="Flegontov P."/>
            <person name="Lukes J."/>
            <person name="Yurchenko V."/>
        </authorList>
    </citation>
    <scope>NUCLEOTIDE SEQUENCE [LARGE SCALE GENOMIC DNA]</scope>
    <source>
        <strain evidence="4 5">ATCC 30220</strain>
    </source>
</reference>
<keyword evidence="1" id="KW-0880">Kelch repeat</keyword>
<dbReference type="SUPFAM" id="SSF117281">
    <property type="entry name" value="Kelch motif"/>
    <property type="match status" value="1"/>
</dbReference>
<feature type="region of interest" description="Disordered" evidence="3">
    <location>
        <begin position="845"/>
        <end position="883"/>
    </location>
</feature>
<dbReference type="PANTHER" id="PTHR46093:SF18">
    <property type="entry name" value="FIBRONECTIN TYPE-III DOMAIN-CONTAINING PROTEIN"/>
    <property type="match status" value="1"/>
</dbReference>
<feature type="compositionally biased region" description="Gly residues" evidence="3">
    <location>
        <begin position="328"/>
        <end position="338"/>
    </location>
</feature>